<dbReference type="Proteomes" id="UP000184241">
    <property type="component" value="Unassembled WGS sequence"/>
</dbReference>
<dbReference type="AlphaFoldDB" id="A0A1M5XU24"/>
<protein>
    <submittedName>
        <fullName evidence="1">Uncharacterized protein</fullName>
    </submittedName>
</protein>
<dbReference type="InterPro" id="IPR021701">
    <property type="entry name" value="DUF3284"/>
</dbReference>
<evidence type="ECO:0000313" key="2">
    <source>
        <dbReference type="Proteomes" id="UP000184241"/>
    </source>
</evidence>
<reference evidence="1 2" key="1">
    <citation type="submission" date="2016-11" db="EMBL/GenBank/DDBJ databases">
        <authorList>
            <person name="Jaros S."/>
            <person name="Januszkiewicz K."/>
            <person name="Wedrychowicz H."/>
        </authorList>
    </citation>
    <scope>NUCLEOTIDE SEQUENCE [LARGE SCALE GENOMIC DNA]</scope>
    <source>
        <strain evidence="1 2">DSM 6191</strain>
    </source>
</reference>
<accession>A0A1M5XU24</accession>
<organism evidence="1 2">
    <name type="scientific">Clostridium intestinale DSM 6191</name>
    <dbReference type="NCBI Taxonomy" id="1121320"/>
    <lineage>
        <taxon>Bacteria</taxon>
        <taxon>Bacillati</taxon>
        <taxon>Bacillota</taxon>
        <taxon>Clostridia</taxon>
        <taxon>Eubacteriales</taxon>
        <taxon>Clostridiaceae</taxon>
        <taxon>Clostridium</taxon>
    </lineage>
</organism>
<sequence>MKLTRVLKITEKEFYDFLEKDLLSNIYQCTNNKLSVKDIKKGLRYTKNAEDTLTRIEISILDYKRDEFYKSQIKSFADTIIISFETEVLDEGLKIIFNQYIESFEEGKHNKLMKLFSEAVYYGRMTDKLYDIQKNIIKNREDILEPVPSK</sequence>
<dbReference type="EMBL" id="FQXU01000005">
    <property type="protein sequence ID" value="SHI03300.1"/>
    <property type="molecule type" value="Genomic_DNA"/>
</dbReference>
<gene>
    <name evidence="1" type="ORF">SAMN02745941_01642</name>
</gene>
<evidence type="ECO:0000313" key="1">
    <source>
        <dbReference type="EMBL" id="SHI03300.1"/>
    </source>
</evidence>
<proteinExistence type="predicted"/>
<dbReference type="Pfam" id="PF11687">
    <property type="entry name" value="DUF3284"/>
    <property type="match status" value="1"/>
</dbReference>
<dbReference type="RefSeq" id="WP_073018494.1">
    <property type="nucleotide sequence ID" value="NZ_FQXU01000005.1"/>
</dbReference>
<name>A0A1M5XU24_9CLOT</name>